<keyword evidence="1" id="KW-1133">Transmembrane helix</keyword>
<reference evidence="2" key="1">
    <citation type="submission" date="2020-04" db="EMBL/GenBank/DDBJ databases">
        <title>Analysis of mating type loci in Filobasidium floriforme.</title>
        <authorList>
            <person name="Nowrousian M."/>
        </authorList>
    </citation>
    <scope>NUCLEOTIDE SEQUENCE</scope>
    <source>
        <strain evidence="2">CBS 6242</strain>
    </source>
</reference>
<dbReference type="AlphaFoldDB" id="A0A8K0JPT7"/>
<keyword evidence="1" id="KW-0812">Transmembrane</keyword>
<keyword evidence="3" id="KW-1185">Reference proteome</keyword>
<comment type="caution">
    <text evidence="2">The sequence shown here is derived from an EMBL/GenBank/DDBJ whole genome shotgun (WGS) entry which is preliminary data.</text>
</comment>
<keyword evidence="1" id="KW-0472">Membrane</keyword>
<dbReference type="Proteomes" id="UP000812966">
    <property type="component" value="Unassembled WGS sequence"/>
</dbReference>
<evidence type="ECO:0000256" key="1">
    <source>
        <dbReference type="SAM" id="Phobius"/>
    </source>
</evidence>
<proteinExistence type="predicted"/>
<dbReference type="EMBL" id="JABELV010000018">
    <property type="protein sequence ID" value="KAG7566934.1"/>
    <property type="molecule type" value="Genomic_DNA"/>
</dbReference>
<organism evidence="2 3">
    <name type="scientific">Filobasidium floriforme</name>
    <dbReference type="NCBI Taxonomy" id="5210"/>
    <lineage>
        <taxon>Eukaryota</taxon>
        <taxon>Fungi</taxon>
        <taxon>Dikarya</taxon>
        <taxon>Basidiomycota</taxon>
        <taxon>Agaricomycotina</taxon>
        <taxon>Tremellomycetes</taxon>
        <taxon>Filobasidiales</taxon>
        <taxon>Filobasidiaceae</taxon>
        <taxon>Filobasidium</taxon>
    </lineage>
</organism>
<feature type="transmembrane region" description="Helical" evidence="1">
    <location>
        <begin position="12"/>
        <end position="41"/>
    </location>
</feature>
<name>A0A8K0JPT7_9TREE</name>
<dbReference type="OrthoDB" id="5230947at2759"/>
<sequence>MGNIISSIARGINAVLMAIVNVITTIVSAIANVLLAIWYFFVKLITCGKYRGTRKNVSWGKSRRARV</sequence>
<evidence type="ECO:0000313" key="3">
    <source>
        <dbReference type="Proteomes" id="UP000812966"/>
    </source>
</evidence>
<protein>
    <submittedName>
        <fullName evidence="2">Uncharacterized protein</fullName>
    </submittedName>
</protein>
<gene>
    <name evidence="2" type="ORF">FFLO_01313</name>
</gene>
<accession>A0A8K0JPT7</accession>
<evidence type="ECO:0000313" key="2">
    <source>
        <dbReference type="EMBL" id="KAG7566934.1"/>
    </source>
</evidence>